<dbReference type="InterPro" id="IPR002123">
    <property type="entry name" value="Plipid/glycerol_acylTrfase"/>
</dbReference>
<evidence type="ECO:0000256" key="7">
    <source>
        <dbReference type="ARBA" id="ARBA00023098"/>
    </source>
</evidence>
<keyword evidence="3" id="KW-0444">Lipid biosynthesis</keyword>
<dbReference type="PANTHER" id="PTHR15486">
    <property type="entry name" value="ANCIENT UBIQUITOUS PROTEIN"/>
    <property type="match status" value="1"/>
</dbReference>
<evidence type="ECO:0000256" key="2">
    <source>
        <dbReference type="ARBA" id="ARBA00007937"/>
    </source>
</evidence>
<evidence type="ECO:0000256" key="4">
    <source>
        <dbReference type="ARBA" id="ARBA00022679"/>
    </source>
</evidence>
<dbReference type="CDD" id="cd06551">
    <property type="entry name" value="LPLAT"/>
    <property type="match status" value="1"/>
</dbReference>
<comment type="subcellular location">
    <subcellularLocation>
        <location evidence="1">Membrane</location>
        <topology evidence="1">Multi-pass membrane protein</topology>
    </subcellularLocation>
</comment>
<evidence type="ECO:0000256" key="1">
    <source>
        <dbReference type="ARBA" id="ARBA00004141"/>
    </source>
</evidence>
<evidence type="ECO:0000256" key="8">
    <source>
        <dbReference type="ARBA" id="ARBA00023136"/>
    </source>
</evidence>
<name>A0ABQ8DWT7_BRANA</name>
<keyword evidence="6 12" id="KW-1133">Transmembrane helix</keyword>
<dbReference type="InterPro" id="IPR056462">
    <property type="entry name" value="HAD_RAM2/GPAT1-8"/>
</dbReference>
<feature type="transmembrane region" description="Helical" evidence="12">
    <location>
        <begin position="87"/>
        <end position="111"/>
    </location>
</feature>
<keyword evidence="9" id="KW-0594">Phospholipid biosynthesis</keyword>
<keyword evidence="5 12" id="KW-0812">Transmembrane</keyword>
<sequence length="543" mass="61718">MQWLKRSRSRKKRKKNFLQKHTKMSVKISIFQSLMFLFNRFILRRYRNPKPKYQKGPSFLLLSDLSRDTLIFNLEGALLKSDSLFPYFMLVAFEAGGVMRSFILFILYPLISLMSHEMGVKVMVFVSFFGIKKDGLRAGRAVLPKYFLEDVGLEMFKVLRKAGKRIGVSDDLPQVMIEGFLKDYLETEVVVGREMKVVGGYYIGIMEDKTKHDLDFDELVRKERLNTGHVIGITSFNTSLHRYLVSQFCQEIYFVKKSDKRNWQTLPRNQYPKPLIFHDGRLAIKPTLMNALVLFMWGPFAVAAAAARLFVSLCIPYSFSIPILGFSGCRLTVEIDDVSSQKLNSSQRKGCLFACNHRTLLDPLYIGFALKTQNITTVTYSLSRVSELLAPIKTVRLTRDRVSDGKAMKKLLSEGDLVVCPEGTTCREPHLLRFSPLFTEISDRIIPVAVTSPATFFYGTTASGLKAFDPLFFLMDPYPTYTVQFLDPVSGVSCQDPDGKLKFEVANHVQGVIGKALDFECTNLTRKDKYLILAGNNGVVKKN</sequence>
<evidence type="ECO:0000256" key="12">
    <source>
        <dbReference type="SAM" id="Phobius"/>
    </source>
</evidence>
<dbReference type="EMBL" id="JAGKQM010000003">
    <property type="protein sequence ID" value="KAH0933637.1"/>
    <property type="molecule type" value="Genomic_DNA"/>
</dbReference>
<evidence type="ECO:0000313" key="14">
    <source>
        <dbReference type="EMBL" id="KAH0933637.1"/>
    </source>
</evidence>
<comment type="similarity">
    <text evidence="2">Belongs to the GPAT/DAPAT family.</text>
</comment>
<feature type="transmembrane region" description="Helical" evidence="12">
    <location>
        <begin position="291"/>
        <end position="311"/>
    </location>
</feature>
<accession>A0ABQ8DWT7</accession>
<evidence type="ECO:0000259" key="13">
    <source>
        <dbReference type="SMART" id="SM00563"/>
    </source>
</evidence>
<keyword evidence="4" id="KW-0808">Transferase</keyword>
<evidence type="ECO:0000256" key="9">
    <source>
        <dbReference type="ARBA" id="ARBA00023209"/>
    </source>
</evidence>
<dbReference type="Pfam" id="PF23270">
    <property type="entry name" value="HAD_RAM2_N"/>
    <property type="match status" value="1"/>
</dbReference>
<evidence type="ECO:0000256" key="5">
    <source>
        <dbReference type="ARBA" id="ARBA00022692"/>
    </source>
</evidence>
<dbReference type="SUPFAM" id="SSF69593">
    <property type="entry name" value="Glycerol-3-phosphate (1)-acyltransferase"/>
    <property type="match status" value="1"/>
</dbReference>
<keyword evidence="15" id="KW-1185">Reference proteome</keyword>
<protein>
    <recommendedName>
        <fullName evidence="13">Phospholipid/glycerol acyltransferase domain-containing protein</fullName>
    </recommendedName>
</protein>
<reference evidence="14 15" key="1">
    <citation type="submission" date="2021-05" db="EMBL/GenBank/DDBJ databases">
        <title>Genome Assembly of Synthetic Allotetraploid Brassica napus Reveals Homoeologous Exchanges between Subgenomes.</title>
        <authorList>
            <person name="Davis J.T."/>
        </authorList>
    </citation>
    <scope>NUCLEOTIDE SEQUENCE [LARGE SCALE GENOMIC DNA]</scope>
    <source>
        <strain evidence="15">cv. Da-Ae</strain>
        <tissue evidence="14">Seedling</tissue>
    </source>
</reference>
<feature type="domain" description="Phospholipid/glycerol acyltransferase" evidence="13">
    <location>
        <begin position="351"/>
        <end position="453"/>
    </location>
</feature>
<proteinExistence type="inferred from homology"/>
<dbReference type="SMART" id="SM00563">
    <property type="entry name" value="PlsC"/>
    <property type="match status" value="1"/>
</dbReference>
<keyword evidence="8 12" id="KW-0472">Membrane</keyword>
<organism evidence="14 15">
    <name type="scientific">Brassica napus</name>
    <name type="common">Rape</name>
    <dbReference type="NCBI Taxonomy" id="3708"/>
    <lineage>
        <taxon>Eukaryota</taxon>
        <taxon>Viridiplantae</taxon>
        <taxon>Streptophyta</taxon>
        <taxon>Embryophyta</taxon>
        <taxon>Tracheophyta</taxon>
        <taxon>Spermatophyta</taxon>
        <taxon>Magnoliopsida</taxon>
        <taxon>eudicotyledons</taxon>
        <taxon>Gunneridae</taxon>
        <taxon>Pentapetalae</taxon>
        <taxon>rosids</taxon>
        <taxon>malvids</taxon>
        <taxon>Brassicales</taxon>
        <taxon>Brassicaceae</taxon>
        <taxon>Brassiceae</taxon>
        <taxon>Brassica</taxon>
    </lineage>
</organism>
<keyword evidence="7" id="KW-0443">Lipid metabolism</keyword>
<dbReference type="Pfam" id="PF01553">
    <property type="entry name" value="Acyltransferase"/>
    <property type="match status" value="1"/>
</dbReference>
<comment type="caution">
    <text evidence="14">The sequence shown here is derived from an EMBL/GenBank/DDBJ whole genome shotgun (WGS) entry which is preliminary data.</text>
</comment>
<keyword evidence="11" id="KW-0012">Acyltransferase</keyword>
<evidence type="ECO:0000256" key="3">
    <source>
        <dbReference type="ARBA" id="ARBA00022516"/>
    </source>
</evidence>
<evidence type="ECO:0000256" key="10">
    <source>
        <dbReference type="ARBA" id="ARBA00023264"/>
    </source>
</evidence>
<evidence type="ECO:0000313" key="15">
    <source>
        <dbReference type="Proteomes" id="UP000824890"/>
    </source>
</evidence>
<keyword evidence="10" id="KW-1208">Phospholipid metabolism</keyword>
<dbReference type="Proteomes" id="UP000824890">
    <property type="component" value="Unassembled WGS sequence"/>
</dbReference>
<evidence type="ECO:0000256" key="11">
    <source>
        <dbReference type="ARBA" id="ARBA00023315"/>
    </source>
</evidence>
<dbReference type="PANTHER" id="PTHR15486:SF56">
    <property type="entry name" value="GLYCEROL-3-PHOSPHATE ACYLTRANSFERASE 3-RELATED"/>
    <property type="match status" value="1"/>
</dbReference>
<gene>
    <name evidence="14" type="ORF">HID58_010754</name>
</gene>
<feature type="transmembrane region" description="Helical" evidence="12">
    <location>
        <begin position="21"/>
        <end position="43"/>
    </location>
</feature>
<evidence type="ECO:0000256" key="6">
    <source>
        <dbReference type="ARBA" id="ARBA00022989"/>
    </source>
</evidence>